<dbReference type="PANTHER" id="PTHR10434">
    <property type="entry name" value="1-ACYL-SN-GLYCEROL-3-PHOSPHATE ACYLTRANSFERASE"/>
    <property type="match status" value="1"/>
</dbReference>
<evidence type="ECO:0000256" key="2">
    <source>
        <dbReference type="ARBA" id="ARBA00023315"/>
    </source>
</evidence>
<evidence type="ECO:0000256" key="1">
    <source>
        <dbReference type="ARBA" id="ARBA00022679"/>
    </source>
</evidence>
<keyword evidence="2 4" id="KW-0012">Acyltransferase</keyword>
<dbReference type="RefSeq" id="WP_377720364.1">
    <property type="nucleotide sequence ID" value="NZ_JBHSAM010000028.1"/>
</dbReference>
<feature type="domain" description="Phospholipid/glycerol acyltransferase" evidence="3">
    <location>
        <begin position="44"/>
        <end position="160"/>
    </location>
</feature>
<dbReference type="GO" id="GO:0016746">
    <property type="term" value="F:acyltransferase activity"/>
    <property type="evidence" value="ECO:0007669"/>
    <property type="project" value="UniProtKB-KW"/>
</dbReference>
<gene>
    <name evidence="4" type="ORF">ACFOZ8_19140</name>
</gene>
<dbReference type="Proteomes" id="UP001595715">
    <property type="component" value="Unassembled WGS sequence"/>
</dbReference>
<organism evidence="4 5">
    <name type="scientific">Paenibacillus xanthanilyticus</name>
    <dbReference type="NCBI Taxonomy" id="1783531"/>
    <lineage>
        <taxon>Bacteria</taxon>
        <taxon>Bacillati</taxon>
        <taxon>Bacillota</taxon>
        <taxon>Bacilli</taxon>
        <taxon>Bacillales</taxon>
        <taxon>Paenibacillaceae</taxon>
        <taxon>Paenibacillus</taxon>
    </lineage>
</organism>
<dbReference type="Pfam" id="PF01553">
    <property type="entry name" value="Acyltransferase"/>
    <property type="match status" value="1"/>
</dbReference>
<protein>
    <submittedName>
        <fullName evidence="4">Lysophospholipid acyltransferase family protein</fullName>
    </submittedName>
</protein>
<keyword evidence="5" id="KW-1185">Reference proteome</keyword>
<name>A0ABV8K6X5_9BACL</name>
<reference evidence="5" key="1">
    <citation type="journal article" date="2019" name="Int. J. Syst. Evol. Microbiol.">
        <title>The Global Catalogue of Microorganisms (GCM) 10K type strain sequencing project: providing services to taxonomists for standard genome sequencing and annotation.</title>
        <authorList>
            <consortium name="The Broad Institute Genomics Platform"/>
            <consortium name="The Broad Institute Genome Sequencing Center for Infectious Disease"/>
            <person name="Wu L."/>
            <person name="Ma J."/>
        </authorList>
    </citation>
    <scope>NUCLEOTIDE SEQUENCE [LARGE SCALE GENOMIC DNA]</scope>
    <source>
        <strain evidence="5">IBRC-M 10987</strain>
    </source>
</reference>
<accession>A0ABV8K6X5</accession>
<dbReference type="InterPro" id="IPR002123">
    <property type="entry name" value="Plipid/glycerol_acylTrfase"/>
</dbReference>
<proteinExistence type="predicted"/>
<comment type="caution">
    <text evidence="4">The sequence shown here is derived from an EMBL/GenBank/DDBJ whole genome shotgun (WGS) entry which is preliminary data.</text>
</comment>
<dbReference type="SMART" id="SM00563">
    <property type="entry name" value="PlsC"/>
    <property type="match status" value="1"/>
</dbReference>
<evidence type="ECO:0000313" key="4">
    <source>
        <dbReference type="EMBL" id="MFC4101766.1"/>
    </source>
</evidence>
<dbReference type="PANTHER" id="PTHR10434:SF11">
    <property type="entry name" value="1-ACYL-SN-GLYCEROL-3-PHOSPHATE ACYLTRANSFERASE"/>
    <property type="match status" value="1"/>
</dbReference>
<keyword evidence="1" id="KW-0808">Transferase</keyword>
<sequence>MLRATNSDWFKRLFALYNDHYLLRRHFHSLRMRGMPDVVEGRPVLYVMNHSSWWDGLLVYHAVRRYSQHAHYIMMEEKQLRTFAFFRRLGAFSIGDEPAAMAATFRYALRLLGEGNPVWIFPQGEIRHAEERPIRFREGIGLLLERRSETVVIPVTAYYAMALNQRPDASLWFGQPIERDWRTMGRAAATELLRTAVQAQLDMHREEVIAAPDGDLRAFVPIMRSGRSTSGRYEAWRRRLKSGWRAFFGS</sequence>
<dbReference type="EMBL" id="JBHSAM010000028">
    <property type="protein sequence ID" value="MFC4101766.1"/>
    <property type="molecule type" value="Genomic_DNA"/>
</dbReference>
<dbReference type="CDD" id="cd06551">
    <property type="entry name" value="LPLAT"/>
    <property type="match status" value="1"/>
</dbReference>
<dbReference type="SUPFAM" id="SSF69593">
    <property type="entry name" value="Glycerol-3-phosphate (1)-acyltransferase"/>
    <property type="match status" value="1"/>
</dbReference>
<evidence type="ECO:0000313" key="5">
    <source>
        <dbReference type="Proteomes" id="UP001595715"/>
    </source>
</evidence>
<evidence type="ECO:0000259" key="3">
    <source>
        <dbReference type="SMART" id="SM00563"/>
    </source>
</evidence>